<sequence length="194" mass="20766">MADGVHGLMRPLACAHDWVERVLVPGDSAVDATAGNGYDTLFLARLVGPSGHVHAFDVQAAALEETRRRLMREGCGERVSLHECSHSRMREAVPDGVKAVMFNLGYLPGSDHAVKTVKEETVPAVQAASELLLPGGVLTVMCYPGHEGGREECEAVEEFLESLPLPQWRVVRLASANGSSDAAFLLAALRVPGK</sequence>
<dbReference type="GO" id="GO:0008168">
    <property type="term" value="F:methyltransferase activity"/>
    <property type="evidence" value="ECO:0007669"/>
    <property type="project" value="UniProtKB-KW"/>
</dbReference>
<keyword evidence="2" id="KW-1185">Reference proteome</keyword>
<dbReference type="PANTHER" id="PTHR35276">
    <property type="entry name" value="S-ADENOSYL-L-METHIONINE-DEPENDENT METHYLTRANSFERASES SUPERFAMILY PROTEIN"/>
    <property type="match status" value="1"/>
</dbReference>
<evidence type="ECO:0000313" key="1">
    <source>
        <dbReference type="EMBL" id="SEH95272.1"/>
    </source>
</evidence>
<dbReference type="KEGG" id="agl:PYTT_2026"/>
<evidence type="ECO:0000313" key="2">
    <source>
        <dbReference type="Proteomes" id="UP000176204"/>
    </source>
</evidence>
<dbReference type="AlphaFoldDB" id="A0A1C7PBR8"/>
<keyword evidence="1" id="KW-0808">Transferase</keyword>
<dbReference type="InterPro" id="IPR010719">
    <property type="entry name" value="MnmM_MeTrfase"/>
</dbReference>
<reference evidence="2" key="1">
    <citation type="submission" date="2016-09" db="EMBL/GenBank/DDBJ databases">
        <authorList>
            <person name="Koehorst J."/>
        </authorList>
    </citation>
    <scope>NUCLEOTIDE SEQUENCE [LARGE SCALE GENOMIC DNA]</scope>
</reference>
<proteinExistence type="predicted"/>
<dbReference type="GO" id="GO:0032259">
    <property type="term" value="P:methylation"/>
    <property type="evidence" value="ECO:0007669"/>
    <property type="project" value="UniProtKB-KW"/>
</dbReference>
<dbReference type="EMBL" id="LT629973">
    <property type="protein sequence ID" value="SEH95272.1"/>
    <property type="molecule type" value="Genomic_DNA"/>
</dbReference>
<dbReference type="STRING" id="1679444.PYTT_2026"/>
<protein>
    <submittedName>
        <fullName evidence="1">S-adenosyl-l-methionine-dependent methyltransferase</fullName>
    </submittedName>
</protein>
<keyword evidence="1" id="KW-0489">Methyltransferase</keyword>
<name>A0A1C7PBR8_9BACT</name>
<dbReference type="SUPFAM" id="SSF53335">
    <property type="entry name" value="S-adenosyl-L-methionine-dependent methyltransferases"/>
    <property type="match status" value="1"/>
</dbReference>
<dbReference type="CDD" id="cd02440">
    <property type="entry name" value="AdoMet_MTases"/>
    <property type="match status" value="1"/>
</dbReference>
<dbReference type="Pfam" id="PF06962">
    <property type="entry name" value="rRNA_methylase"/>
    <property type="match status" value="1"/>
</dbReference>
<dbReference type="OrthoDB" id="9792989at2"/>
<organism evidence="1 2">
    <name type="scientific">Akkermansia glycaniphila</name>
    <dbReference type="NCBI Taxonomy" id="1679444"/>
    <lineage>
        <taxon>Bacteria</taxon>
        <taxon>Pseudomonadati</taxon>
        <taxon>Verrucomicrobiota</taxon>
        <taxon>Verrucomicrobiia</taxon>
        <taxon>Verrucomicrobiales</taxon>
        <taxon>Akkermansiaceae</taxon>
        <taxon>Akkermansia</taxon>
    </lineage>
</organism>
<dbReference type="Gene3D" id="3.40.50.150">
    <property type="entry name" value="Vaccinia Virus protein VP39"/>
    <property type="match status" value="1"/>
</dbReference>
<dbReference type="Proteomes" id="UP000176204">
    <property type="component" value="Chromosome I"/>
</dbReference>
<accession>A0A1C7PBR8</accession>
<dbReference type="InterPro" id="IPR029063">
    <property type="entry name" value="SAM-dependent_MTases_sf"/>
</dbReference>
<dbReference type="PANTHER" id="PTHR35276:SF1">
    <property type="entry name" value="TRNA (MNM(5)S(2)U34)-METHYLTRANSFERASE, CHLOROPLASTIC"/>
    <property type="match status" value="1"/>
</dbReference>
<gene>
    <name evidence="1" type="ORF">PYTT_2026</name>
</gene>